<gene>
    <name evidence="1" type="primary">orf69</name>
</gene>
<proteinExistence type="predicted"/>
<accession>A0A7D3UQD2</accession>
<evidence type="ECO:0000313" key="1">
    <source>
        <dbReference type="EMBL" id="QKE31076.1"/>
    </source>
</evidence>
<sequence>MRPWWSPYPYLEALPRLPWRDAEALRAIIEAHLRTVDDIYRVDLDQTVASEPQLRSTCQCLQAHLVFLR</sequence>
<organism evidence="1">
    <name type="scientific">Pavlova sp. NIVA-4/92</name>
    <dbReference type="NCBI Taxonomy" id="2686093"/>
    <lineage>
        <taxon>Eukaryota</taxon>
        <taxon>Haptista</taxon>
        <taxon>Haptophyta</taxon>
        <taxon>Pavlovophyceae</taxon>
        <taxon>Pavlovales</taxon>
        <taxon>Pavlovaceae</taxon>
        <taxon>Pavlova</taxon>
    </lineage>
</organism>
<name>A0A7D3UQD2_9EUKA</name>
<dbReference type="GeneID" id="55752415"/>
<dbReference type="RefSeq" id="YP_009863745.1">
    <property type="nucleotide sequence ID" value="NC_049013.1"/>
</dbReference>
<dbReference type="AlphaFoldDB" id="A0A7D3UQD2"/>
<keyword evidence="1" id="KW-0934">Plastid</keyword>
<reference evidence="1" key="1">
    <citation type="submission" date="2020-04" db="EMBL/GenBank/DDBJ databases">
        <authorList>
            <person name="Hulatt C.J."/>
            <person name="Posewitz M.C."/>
        </authorList>
    </citation>
    <scope>NUCLEOTIDE SEQUENCE</scope>
    <source>
        <strain evidence="1">NIVA-4/92</strain>
    </source>
</reference>
<geneLocation type="plastid" evidence="1"/>
<protein>
    <submittedName>
        <fullName evidence="1">Uncharacterized protein</fullName>
    </submittedName>
</protein>
<dbReference type="EMBL" id="MT364382">
    <property type="protein sequence ID" value="QKE31076.1"/>
    <property type="molecule type" value="Genomic_DNA"/>
</dbReference>